<organism evidence="1 2">
    <name type="scientific">Polyplax serrata</name>
    <name type="common">Common mouse louse</name>
    <dbReference type="NCBI Taxonomy" id="468196"/>
    <lineage>
        <taxon>Eukaryota</taxon>
        <taxon>Metazoa</taxon>
        <taxon>Ecdysozoa</taxon>
        <taxon>Arthropoda</taxon>
        <taxon>Hexapoda</taxon>
        <taxon>Insecta</taxon>
        <taxon>Pterygota</taxon>
        <taxon>Neoptera</taxon>
        <taxon>Paraneoptera</taxon>
        <taxon>Psocodea</taxon>
        <taxon>Troctomorpha</taxon>
        <taxon>Phthiraptera</taxon>
        <taxon>Anoplura</taxon>
        <taxon>Polyplacidae</taxon>
        <taxon>Polyplax</taxon>
    </lineage>
</organism>
<accession>A0ABR1ASP9</accession>
<dbReference type="EMBL" id="JAWJWF010000045">
    <property type="protein sequence ID" value="KAK6626968.1"/>
    <property type="molecule type" value="Genomic_DNA"/>
</dbReference>
<comment type="caution">
    <text evidence="1">The sequence shown here is derived from an EMBL/GenBank/DDBJ whole genome shotgun (WGS) entry which is preliminary data.</text>
</comment>
<sequence>MHEDGYREVRAASTCSYWIVPGYYSRPSDNSITRVIFAVFLVYRVGGRVYLPWDSYELEYSRYGSDRITACLVLAFVSHTHPRASSPPPPPPPINTILIIRKINPNDGCDQQERNFNSDVDRVVSFPRTCRRKFQVFPIRRFLMGPE</sequence>
<proteinExistence type="predicted"/>
<keyword evidence="2" id="KW-1185">Reference proteome</keyword>
<evidence type="ECO:0000313" key="2">
    <source>
        <dbReference type="Proteomes" id="UP001359485"/>
    </source>
</evidence>
<protein>
    <submittedName>
        <fullName evidence="1">Uncharacterized protein</fullName>
    </submittedName>
</protein>
<evidence type="ECO:0000313" key="1">
    <source>
        <dbReference type="EMBL" id="KAK6626968.1"/>
    </source>
</evidence>
<dbReference type="Proteomes" id="UP001359485">
    <property type="component" value="Unassembled WGS sequence"/>
</dbReference>
<name>A0ABR1ASP9_POLSC</name>
<gene>
    <name evidence="1" type="ORF">RUM44_009445</name>
</gene>
<reference evidence="1 2" key="1">
    <citation type="submission" date="2023-09" db="EMBL/GenBank/DDBJ databases">
        <title>Genomes of two closely related lineages of the louse Polyplax serrata with different host specificities.</title>
        <authorList>
            <person name="Martinu J."/>
            <person name="Tarabai H."/>
            <person name="Stefka J."/>
            <person name="Hypsa V."/>
        </authorList>
    </citation>
    <scope>NUCLEOTIDE SEQUENCE [LARGE SCALE GENOMIC DNA]</scope>
    <source>
        <strain evidence="1">98ZLc_SE</strain>
    </source>
</reference>